<accession>A0A974I5Z5</accession>
<reference evidence="2" key="1">
    <citation type="journal article" date="2016" name="Nature">
        <title>Genome evolution in the allotetraploid frog Xenopus laevis.</title>
        <authorList>
            <person name="Session A.M."/>
            <person name="Uno Y."/>
            <person name="Kwon T."/>
            <person name="Chapman J.A."/>
            <person name="Toyoda A."/>
            <person name="Takahashi S."/>
            <person name="Fukui A."/>
            <person name="Hikosaka A."/>
            <person name="Suzuki A."/>
            <person name="Kondo M."/>
            <person name="van Heeringen S.J."/>
            <person name="Quigley I."/>
            <person name="Heinz S."/>
            <person name="Ogino H."/>
            <person name="Ochi H."/>
            <person name="Hellsten U."/>
            <person name="Lyons J.B."/>
            <person name="Simakov O."/>
            <person name="Putnam N."/>
            <person name="Stites J."/>
            <person name="Kuroki Y."/>
            <person name="Tanaka T."/>
            <person name="Michiue T."/>
            <person name="Watanabe M."/>
            <person name="Bogdanovic O."/>
            <person name="Lister R."/>
            <person name="Georgiou G."/>
            <person name="Paranjpe S.S."/>
            <person name="van Kruijsbergen I."/>
            <person name="Shu S."/>
            <person name="Carlson J."/>
            <person name="Kinoshita T."/>
            <person name="Ohta Y."/>
            <person name="Mawaribuchi S."/>
            <person name="Jenkins J."/>
            <person name="Grimwood J."/>
            <person name="Schmutz J."/>
            <person name="Mitros T."/>
            <person name="Mozaffari S.V."/>
            <person name="Suzuki Y."/>
            <person name="Haramoto Y."/>
            <person name="Yamamoto T.S."/>
            <person name="Takagi C."/>
            <person name="Heald R."/>
            <person name="Miller K."/>
            <person name="Haudenschild C."/>
            <person name="Kitzman J."/>
            <person name="Nakayama T."/>
            <person name="Izutsu Y."/>
            <person name="Robert J."/>
            <person name="Fortriede J."/>
            <person name="Burns K."/>
            <person name="Lotay V."/>
            <person name="Karimi K."/>
            <person name="Yasuoka Y."/>
            <person name="Dichmann D.S."/>
            <person name="Flajnik M.F."/>
            <person name="Houston D.W."/>
            <person name="Shendure J."/>
            <person name="DuPasquier L."/>
            <person name="Vize P.D."/>
            <person name="Zorn A.M."/>
            <person name="Ito M."/>
            <person name="Marcotte E.M."/>
            <person name="Wallingford J.B."/>
            <person name="Ito Y."/>
            <person name="Asashima M."/>
            <person name="Ueno N."/>
            <person name="Matsuda Y."/>
            <person name="Veenstra G.J."/>
            <person name="Fujiyama A."/>
            <person name="Harland R.M."/>
            <person name="Taira M."/>
            <person name="Rokhsar D.S."/>
        </authorList>
    </citation>
    <scope>NUCLEOTIDE SEQUENCE [LARGE SCALE GENOMIC DNA]</scope>
    <source>
        <strain evidence="2">J</strain>
    </source>
</reference>
<dbReference type="Proteomes" id="UP000694892">
    <property type="component" value="Chromosome 1L"/>
</dbReference>
<dbReference type="AlphaFoldDB" id="A0A974I5Z5"/>
<gene>
    <name evidence="1" type="ORF">XELAEV_18008306mg</name>
</gene>
<evidence type="ECO:0000313" key="2">
    <source>
        <dbReference type="Proteomes" id="UP000694892"/>
    </source>
</evidence>
<evidence type="ECO:0000313" key="1">
    <source>
        <dbReference type="EMBL" id="OCU02544.1"/>
    </source>
</evidence>
<name>A0A974I5Z5_XENLA</name>
<sequence>METTLLHNEQICKRQEKKRTPYRRRRETPYPIHKNPWFTVEFGHDKNPKDTSPPERTLSYHVTERLSIPFSVFAVFCSLKLM</sequence>
<dbReference type="EMBL" id="CM004466">
    <property type="protein sequence ID" value="OCU02544.1"/>
    <property type="molecule type" value="Genomic_DNA"/>
</dbReference>
<protein>
    <submittedName>
        <fullName evidence="1">Uncharacterized protein</fullName>
    </submittedName>
</protein>
<proteinExistence type="predicted"/>
<organism evidence="1 2">
    <name type="scientific">Xenopus laevis</name>
    <name type="common">African clawed frog</name>
    <dbReference type="NCBI Taxonomy" id="8355"/>
    <lineage>
        <taxon>Eukaryota</taxon>
        <taxon>Metazoa</taxon>
        <taxon>Chordata</taxon>
        <taxon>Craniata</taxon>
        <taxon>Vertebrata</taxon>
        <taxon>Euteleostomi</taxon>
        <taxon>Amphibia</taxon>
        <taxon>Batrachia</taxon>
        <taxon>Anura</taxon>
        <taxon>Pipoidea</taxon>
        <taxon>Pipidae</taxon>
        <taxon>Xenopodinae</taxon>
        <taxon>Xenopus</taxon>
        <taxon>Xenopus</taxon>
    </lineage>
</organism>